<dbReference type="EMBL" id="PKOZ01000029">
    <property type="protein sequence ID" value="PQD93671.1"/>
    <property type="molecule type" value="Genomic_DNA"/>
</dbReference>
<dbReference type="RefSeq" id="WP_104850982.1">
    <property type="nucleotide sequence ID" value="NZ_PKOZ01000029.1"/>
</dbReference>
<dbReference type="OrthoDB" id="2166610at2"/>
<dbReference type="Pfam" id="PF10704">
    <property type="entry name" value="DUF2508"/>
    <property type="match status" value="1"/>
</dbReference>
<dbReference type="Proteomes" id="UP000239663">
    <property type="component" value="Unassembled WGS sequence"/>
</dbReference>
<keyword evidence="2" id="KW-1185">Reference proteome</keyword>
<name>A0A2S7MV45_9BACI</name>
<proteinExistence type="predicted"/>
<gene>
    <name evidence="1" type="ORF">CYL18_18710</name>
</gene>
<dbReference type="AlphaFoldDB" id="A0A2S7MV45"/>
<reference evidence="1 2" key="1">
    <citation type="submission" date="2017-12" db="EMBL/GenBank/DDBJ databases">
        <title>Taxonomic description and draft genome of Pradoshia cofamensis Gen. nov., sp. nov., a thermotolerant bacillale isolated from anterior gut of earthworm Eisenia fetida.</title>
        <authorList>
            <person name="Saha T."/>
            <person name="Chakraborty R."/>
        </authorList>
    </citation>
    <scope>NUCLEOTIDE SEQUENCE [LARGE SCALE GENOMIC DNA]</scope>
    <source>
        <strain evidence="1 2">EAG3</strain>
    </source>
</reference>
<evidence type="ECO:0000313" key="2">
    <source>
        <dbReference type="Proteomes" id="UP000239663"/>
    </source>
</evidence>
<comment type="caution">
    <text evidence="1">The sequence shown here is derived from an EMBL/GenBank/DDBJ whole genome shotgun (WGS) entry which is preliminary data.</text>
</comment>
<dbReference type="InterPro" id="IPR019644">
    <property type="entry name" value="DUF2508"/>
</dbReference>
<protein>
    <submittedName>
        <fullName evidence="1">DUF2508 domain-containing protein</fullName>
    </submittedName>
</protein>
<accession>A0A2S7MV45</accession>
<evidence type="ECO:0000313" key="1">
    <source>
        <dbReference type="EMBL" id="PQD93671.1"/>
    </source>
</evidence>
<sequence>MFFQRKGKLRKEFNQKLIHDIETMKTNWYNHKGLIEKSFDPSFDTICQAKLSELKYYYLFKEAKERKVSLH</sequence>
<organism evidence="1 2">
    <name type="scientific">Pradoshia eiseniae</name>
    <dbReference type="NCBI Taxonomy" id="2064768"/>
    <lineage>
        <taxon>Bacteria</taxon>
        <taxon>Bacillati</taxon>
        <taxon>Bacillota</taxon>
        <taxon>Bacilli</taxon>
        <taxon>Bacillales</taxon>
        <taxon>Bacillaceae</taxon>
        <taxon>Pradoshia</taxon>
    </lineage>
</organism>